<dbReference type="PROSITE" id="PS50851">
    <property type="entry name" value="CHEW"/>
    <property type="match status" value="1"/>
</dbReference>
<dbReference type="PANTHER" id="PTHR22617:SF23">
    <property type="entry name" value="CHEMOTAXIS PROTEIN CHEW"/>
    <property type="match status" value="1"/>
</dbReference>
<dbReference type="PANTHER" id="PTHR22617">
    <property type="entry name" value="CHEMOTAXIS SENSOR HISTIDINE KINASE-RELATED"/>
    <property type="match status" value="1"/>
</dbReference>
<dbReference type="SUPFAM" id="SSF50341">
    <property type="entry name" value="CheW-like"/>
    <property type="match status" value="1"/>
</dbReference>
<dbReference type="InterPro" id="IPR039315">
    <property type="entry name" value="CheW"/>
</dbReference>
<evidence type="ECO:0000313" key="2">
    <source>
        <dbReference type="EMBL" id="PCF95943.1"/>
    </source>
</evidence>
<dbReference type="Gene3D" id="2.40.50.180">
    <property type="entry name" value="CheA-289, Domain 4"/>
    <property type="match status" value="1"/>
</dbReference>
<dbReference type="SMART" id="SM00260">
    <property type="entry name" value="CheW"/>
    <property type="match status" value="1"/>
</dbReference>
<feature type="domain" description="CheW-like" evidence="1">
    <location>
        <begin position="36"/>
        <end position="177"/>
    </location>
</feature>
<dbReference type="AlphaFoldDB" id="A0A2A4HPC4"/>
<organism evidence="2 3">
    <name type="scientific">Vreelandella nigrificans</name>
    <dbReference type="NCBI Taxonomy" id="2042704"/>
    <lineage>
        <taxon>Bacteria</taxon>
        <taxon>Pseudomonadati</taxon>
        <taxon>Pseudomonadota</taxon>
        <taxon>Gammaproteobacteria</taxon>
        <taxon>Oceanospirillales</taxon>
        <taxon>Halomonadaceae</taxon>
        <taxon>Vreelandella</taxon>
    </lineage>
</organism>
<dbReference type="InterPro" id="IPR002545">
    <property type="entry name" value="CheW-lke_dom"/>
</dbReference>
<dbReference type="GO" id="GO:0005829">
    <property type="term" value="C:cytosol"/>
    <property type="evidence" value="ECO:0007669"/>
    <property type="project" value="TreeGrafter"/>
</dbReference>
<protein>
    <submittedName>
        <fullName evidence="2">Chemotaxis protein</fullName>
    </submittedName>
</protein>
<dbReference type="GO" id="GO:0007165">
    <property type="term" value="P:signal transduction"/>
    <property type="evidence" value="ECO:0007669"/>
    <property type="project" value="InterPro"/>
</dbReference>
<reference evidence="3" key="1">
    <citation type="submission" date="2017-09" db="EMBL/GenBank/DDBJ databases">
        <authorList>
            <person name="Cho G.-S."/>
            <person name="Oguntoyinbo F.A."/>
            <person name="Cnockaert M."/>
            <person name="Kabisch J."/>
            <person name="Neve H."/>
            <person name="Bockelmann W."/>
            <person name="Wenning M."/>
            <person name="Franz C.M."/>
            <person name="Vandamme P."/>
        </authorList>
    </citation>
    <scope>NUCLEOTIDE SEQUENCE [LARGE SCALE GENOMIC DNA]</scope>
    <source>
        <strain evidence="3">MBT G8648</strain>
    </source>
</reference>
<dbReference type="Gene3D" id="2.30.30.40">
    <property type="entry name" value="SH3 Domains"/>
    <property type="match status" value="1"/>
</dbReference>
<keyword evidence="3" id="KW-1185">Reference proteome</keyword>
<dbReference type="OrthoDB" id="6589374at2"/>
<comment type="caution">
    <text evidence="2">The sequence shown here is derived from an EMBL/GenBank/DDBJ whole genome shotgun (WGS) entry which is preliminary data.</text>
</comment>
<dbReference type="RefSeq" id="WP_096651299.1">
    <property type="nucleotide sequence ID" value="NZ_NWUX01000006.1"/>
</dbReference>
<accession>A0A2A4HPC4</accession>
<dbReference type="EMBL" id="NWUX01000006">
    <property type="protein sequence ID" value="PCF95943.1"/>
    <property type="molecule type" value="Genomic_DNA"/>
</dbReference>
<dbReference type="GO" id="GO:0006935">
    <property type="term" value="P:chemotaxis"/>
    <property type="evidence" value="ECO:0007669"/>
    <property type="project" value="InterPro"/>
</dbReference>
<dbReference type="Proteomes" id="UP000218677">
    <property type="component" value="Unassembled WGS sequence"/>
</dbReference>
<dbReference type="InterPro" id="IPR036061">
    <property type="entry name" value="CheW-like_dom_sf"/>
</dbReference>
<sequence>MTDSQPPLNESSNMTFEQALATHGDDSAIVDVDEPCQQMVLFHLSGQSFALPGQAVSEILKGDTPVYFVPGLPASTQGVIHLRGKIESLITLQPLLGLPESDTEGMILIVRAAGISSAVRIDQLDDVCELPISAFKPAPATLASSLRPYVSALWQPSEQRTATALLDVDALFKAYQQGLG</sequence>
<name>A0A2A4HPC4_9GAMM</name>
<dbReference type="Pfam" id="PF01584">
    <property type="entry name" value="CheW"/>
    <property type="match status" value="1"/>
</dbReference>
<proteinExistence type="predicted"/>
<evidence type="ECO:0000259" key="1">
    <source>
        <dbReference type="PROSITE" id="PS50851"/>
    </source>
</evidence>
<gene>
    <name evidence="2" type="ORF">CPA45_09410</name>
</gene>
<evidence type="ECO:0000313" key="3">
    <source>
        <dbReference type="Proteomes" id="UP000218677"/>
    </source>
</evidence>